<feature type="compositionally biased region" description="Basic and acidic residues" evidence="4">
    <location>
        <begin position="179"/>
        <end position="192"/>
    </location>
</feature>
<keyword evidence="6" id="KW-1185">Reference proteome</keyword>
<dbReference type="GeneID" id="116292888"/>
<sequence length="645" mass="70012">MDSTSEEKLSKLFVGGLNRETTKDSLKEYFEKFGELSDCTVITDSNTRESRGFGYVTFKDHRKTTEILDMKAKGEPHIIDGKECEVKRAIPKDSANDLAQLSTNKIFIGGLPEDAKQDDIKELINSKIGKEPKSIVLLMRKDDETKNRGFCFVDLPSEDDADTLFCLKMIDMNGKKVEIKKAEPRGRGERGRGRGQGRGYSRGAQHTNDYYPGYASNFMGSGYGAYGNGYGYGAGAYNSYSTYRGTPAYSYESPYAAYSPGYGTYDAGYGGMGMYSQAPSSYGPMKNYGANGSSGYGSSPSYGGSAGYRPYYSFTQGYPLFSIKINNTNREMAASDSWKDNAILKKIYVGNLKEETDEEKLKEYFGQYGEIQEAKLIRYPDGKSRKCAFITFNDCDVVDNILFNFESHTIDAKTVDVRRAIPREDPDPLAHIRTKKLFVGGLKDNQTEEDIKTALATFIPFEPTSIRLMKEKETNRFKGFAFVNFENENIVDKLFLIRKIIIKEQPAEMKKAAELGGGGPGGGRGGPRGGRGGQRGGSGPRGGGRGGRGGGGYGGGMSDYGGYPGGGYEGYGGYGGYDNYSRGYGGQGDYYGNGYGGGYGSYGNSSYGGGGSMGHYSQEQSGYGPSRGRGRGARGGGGGGGYRPY</sequence>
<dbReference type="AlphaFoldDB" id="A0A6P8HM69"/>
<evidence type="ECO:0000313" key="6">
    <source>
        <dbReference type="Proteomes" id="UP000515163"/>
    </source>
</evidence>
<dbReference type="Gene3D" id="3.30.70.330">
    <property type="match status" value="4"/>
</dbReference>
<dbReference type="PROSITE" id="PS50102">
    <property type="entry name" value="RRM"/>
    <property type="match status" value="4"/>
</dbReference>
<dbReference type="GO" id="GO:0006417">
    <property type="term" value="P:regulation of translation"/>
    <property type="evidence" value="ECO:0007669"/>
    <property type="project" value="TreeGrafter"/>
</dbReference>
<dbReference type="FunFam" id="3.30.70.330:FF:000040">
    <property type="entry name" value="Heterogeneous nuclear ribonucleoprotein A2/B1"/>
    <property type="match status" value="1"/>
</dbReference>
<evidence type="ECO:0000259" key="5">
    <source>
        <dbReference type="PROSITE" id="PS50102"/>
    </source>
</evidence>
<dbReference type="InterPro" id="IPR035979">
    <property type="entry name" value="RBD_domain_sf"/>
</dbReference>
<name>A0A6P8HM69_ACTTE</name>
<feature type="compositionally biased region" description="Low complexity" evidence="4">
    <location>
        <begin position="614"/>
        <end position="626"/>
    </location>
</feature>
<feature type="region of interest" description="Disordered" evidence="4">
    <location>
        <begin position="608"/>
        <end position="645"/>
    </location>
</feature>
<feature type="compositionally biased region" description="Gly residues" evidence="4">
    <location>
        <begin position="633"/>
        <end position="645"/>
    </location>
</feature>
<feature type="domain" description="RRM" evidence="5">
    <location>
        <begin position="345"/>
        <end position="422"/>
    </location>
</feature>
<feature type="region of interest" description="Disordered" evidence="4">
    <location>
        <begin position="179"/>
        <end position="206"/>
    </location>
</feature>
<dbReference type="InterPro" id="IPR000504">
    <property type="entry name" value="RRM_dom"/>
</dbReference>
<evidence type="ECO:0000256" key="4">
    <source>
        <dbReference type="SAM" id="MobiDB-lite"/>
    </source>
</evidence>
<dbReference type="RefSeq" id="XP_031556098.1">
    <property type="nucleotide sequence ID" value="XM_031700238.1"/>
</dbReference>
<dbReference type="KEGG" id="aten:116292888"/>
<dbReference type="InParanoid" id="A0A6P8HM69"/>
<dbReference type="Pfam" id="PF00076">
    <property type="entry name" value="RRM_1"/>
    <property type="match status" value="4"/>
</dbReference>
<feature type="region of interest" description="Disordered" evidence="4">
    <location>
        <begin position="512"/>
        <end position="550"/>
    </location>
</feature>
<keyword evidence="1" id="KW-0677">Repeat</keyword>
<feature type="domain" description="RRM" evidence="5">
    <location>
        <begin position="435"/>
        <end position="514"/>
    </location>
</feature>
<proteinExistence type="predicted"/>
<keyword evidence="2 3" id="KW-0694">RNA-binding</keyword>
<protein>
    <submittedName>
        <fullName evidence="7">Heterogeneous nuclear ribonucleoprotein A1-like</fullName>
    </submittedName>
</protein>
<feature type="domain" description="RRM" evidence="5">
    <location>
        <begin position="10"/>
        <end position="91"/>
    </location>
</feature>
<dbReference type="OrthoDB" id="1875751at2759"/>
<dbReference type="PANTHER" id="PTHR48032:SF6">
    <property type="entry name" value="RNA-BINDING (RRM_RBD_RNP MOTIFS) FAMILY PROTEIN"/>
    <property type="match status" value="1"/>
</dbReference>
<accession>A0A6P8HM69</accession>
<dbReference type="SUPFAM" id="SSF54928">
    <property type="entry name" value="RNA-binding domain, RBD"/>
    <property type="match status" value="4"/>
</dbReference>
<dbReference type="PANTHER" id="PTHR48032">
    <property type="entry name" value="RNA-BINDING PROTEIN MUSASHI HOMOLOG RBP6"/>
    <property type="match status" value="1"/>
</dbReference>
<gene>
    <name evidence="7" type="primary">LOC116292888</name>
</gene>
<dbReference type="InterPro" id="IPR012677">
    <property type="entry name" value="Nucleotide-bd_a/b_plait_sf"/>
</dbReference>
<dbReference type="GO" id="GO:0003729">
    <property type="term" value="F:mRNA binding"/>
    <property type="evidence" value="ECO:0007669"/>
    <property type="project" value="TreeGrafter"/>
</dbReference>
<dbReference type="Proteomes" id="UP000515163">
    <property type="component" value="Unplaced"/>
</dbReference>
<feature type="domain" description="RRM" evidence="5">
    <location>
        <begin position="104"/>
        <end position="184"/>
    </location>
</feature>
<feature type="compositionally biased region" description="Gly residues" evidence="4">
    <location>
        <begin position="515"/>
        <end position="550"/>
    </location>
</feature>
<dbReference type="SMART" id="SM00360">
    <property type="entry name" value="RRM"/>
    <property type="match status" value="4"/>
</dbReference>
<organism evidence="6 7">
    <name type="scientific">Actinia tenebrosa</name>
    <name type="common">Australian red waratah sea anemone</name>
    <dbReference type="NCBI Taxonomy" id="6105"/>
    <lineage>
        <taxon>Eukaryota</taxon>
        <taxon>Metazoa</taxon>
        <taxon>Cnidaria</taxon>
        <taxon>Anthozoa</taxon>
        <taxon>Hexacorallia</taxon>
        <taxon>Actiniaria</taxon>
        <taxon>Actiniidae</taxon>
        <taxon>Actinia</taxon>
    </lineage>
</organism>
<reference evidence="7" key="1">
    <citation type="submission" date="2025-08" db="UniProtKB">
        <authorList>
            <consortium name="RefSeq"/>
        </authorList>
    </citation>
    <scope>IDENTIFICATION</scope>
    <source>
        <tissue evidence="7">Tentacle</tissue>
    </source>
</reference>
<evidence type="ECO:0000313" key="7">
    <source>
        <dbReference type="RefSeq" id="XP_031556098.1"/>
    </source>
</evidence>
<evidence type="ECO:0000256" key="2">
    <source>
        <dbReference type="ARBA" id="ARBA00022884"/>
    </source>
</evidence>
<evidence type="ECO:0000256" key="3">
    <source>
        <dbReference type="PROSITE-ProRule" id="PRU00176"/>
    </source>
</evidence>
<evidence type="ECO:0000256" key="1">
    <source>
        <dbReference type="ARBA" id="ARBA00022737"/>
    </source>
</evidence>